<protein>
    <submittedName>
        <fullName evidence="2">Predicted transposase</fullName>
    </submittedName>
</protein>
<dbReference type="Pfam" id="PF03050">
    <property type="entry name" value="DDE_Tnp_IS66"/>
    <property type="match status" value="1"/>
</dbReference>
<keyword evidence="3" id="KW-1185">Reference proteome</keyword>
<dbReference type="STRING" id="177437.HRM2_26040"/>
<dbReference type="Proteomes" id="UP000000442">
    <property type="component" value="Chromosome"/>
</dbReference>
<accession>C0QH49</accession>
<dbReference type="InterPro" id="IPR004291">
    <property type="entry name" value="Transposase_IS66_central"/>
</dbReference>
<evidence type="ECO:0000313" key="3">
    <source>
        <dbReference type="Proteomes" id="UP000000442"/>
    </source>
</evidence>
<sequence>MDEIGILTQFKGILCHDHWKPYLNYDCLQALCNAHHLRELERAWEQDNQTWARGALLTGLPKI</sequence>
<reference evidence="2 3" key="1">
    <citation type="journal article" date="2009" name="Environ. Microbiol.">
        <title>Genome sequence of Desulfobacterium autotrophicum HRM2, a marine sulfate reducer oxidizing organic carbon completely to carbon dioxide.</title>
        <authorList>
            <person name="Strittmatter A.W."/>
            <person name="Liesegang H."/>
            <person name="Rabus R."/>
            <person name="Decker I."/>
            <person name="Amann J."/>
            <person name="Andres S."/>
            <person name="Henne A."/>
            <person name="Fricke W.F."/>
            <person name="Martinez-Arias R."/>
            <person name="Bartels D."/>
            <person name="Goesmann A."/>
            <person name="Krause L."/>
            <person name="Puehler A."/>
            <person name="Klenk H.P."/>
            <person name="Richter M."/>
            <person name="Schuler M."/>
            <person name="Gloeckner F.O."/>
            <person name="Meyerdierks A."/>
            <person name="Gottschalk G."/>
            <person name="Amann R."/>
        </authorList>
    </citation>
    <scope>NUCLEOTIDE SEQUENCE [LARGE SCALE GENOMIC DNA]</scope>
    <source>
        <strain evidence="3">ATCC 43914 / DSM 3382 / HRM2</strain>
    </source>
</reference>
<organism evidence="2 3">
    <name type="scientific">Desulforapulum autotrophicum (strain ATCC 43914 / DSM 3382 / VKM B-1955 / HRM2)</name>
    <name type="common">Desulfobacterium autotrophicum</name>
    <dbReference type="NCBI Taxonomy" id="177437"/>
    <lineage>
        <taxon>Bacteria</taxon>
        <taxon>Pseudomonadati</taxon>
        <taxon>Thermodesulfobacteriota</taxon>
        <taxon>Desulfobacteria</taxon>
        <taxon>Desulfobacterales</taxon>
        <taxon>Desulfobacteraceae</taxon>
        <taxon>Desulforapulum</taxon>
    </lineage>
</organism>
<name>C0QH49_DESAH</name>
<feature type="domain" description="Transposase IS66 central" evidence="1">
    <location>
        <begin position="6"/>
        <end position="53"/>
    </location>
</feature>
<dbReference type="KEGG" id="dat:HRM2_26040"/>
<dbReference type="HOGENOM" id="CLU_190401_0_0_7"/>
<dbReference type="EMBL" id="CP001087">
    <property type="protein sequence ID" value="ACN15698.1"/>
    <property type="molecule type" value="Genomic_DNA"/>
</dbReference>
<proteinExistence type="predicted"/>
<dbReference type="AlphaFoldDB" id="C0QH49"/>
<evidence type="ECO:0000259" key="1">
    <source>
        <dbReference type="Pfam" id="PF03050"/>
    </source>
</evidence>
<evidence type="ECO:0000313" key="2">
    <source>
        <dbReference type="EMBL" id="ACN15698.1"/>
    </source>
</evidence>
<gene>
    <name evidence="2" type="ordered locus">HRM2_26040</name>
</gene>